<dbReference type="InterPro" id="IPR013820">
    <property type="entry name" value="ATP_PRibTrfase_cat"/>
</dbReference>
<dbReference type="GO" id="GO:0005737">
    <property type="term" value="C:cytoplasm"/>
    <property type="evidence" value="ECO:0007669"/>
    <property type="project" value="UniProtKB-SubCell"/>
</dbReference>
<evidence type="ECO:0000259" key="15">
    <source>
        <dbReference type="Pfam" id="PF08029"/>
    </source>
</evidence>
<dbReference type="EC" id="2.4.2.17" evidence="5"/>
<evidence type="ECO:0000256" key="12">
    <source>
        <dbReference type="ARBA" id="ARBA00022840"/>
    </source>
</evidence>
<dbReference type="GO" id="GO:0000287">
    <property type="term" value="F:magnesium ion binding"/>
    <property type="evidence" value="ECO:0007669"/>
    <property type="project" value="InterPro"/>
</dbReference>
<dbReference type="InterPro" id="IPR020621">
    <property type="entry name" value="ATP-PRT_HisG_long"/>
</dbReference>
<sequence>MTQLLRPENLQDRLLFAIPKKGRLNETCLTLLSGADIQFKRAHRLDVALVKNLPIALVFLPAADIPHFVANGDVDLGITGHDMVQEAGPAIANAIDEELALGFGKCQLQVQIPEASDTIKTVQDLVGKKVATSFDHLAGKYFQELDKQSGSDKTTTIAYLNGSVETACALGLADGIVDLVESGETMRACGLKPIATLLSSEAKLIRPKTPHARSNTALISLITARIRGVIAAKRYVLCQYNIPKVNLSQALEITPGRRAATVSTLEESDWSAVSSMVTRDEVANIMDRLENVGATDILILSIDNCRV</sequence>
<evidence type="ECO:0000256" key="6">
    <source>
        <dbReference type="ARBA" id="ARBA00020998"/>
    </source>
</evidence>
<reference evidence="16" key="1">
    <citation type="submission" date="2023-02" db="EMBL/GenBank/DDBJ databases">
        <title>Mating type loci evolution in Malassezia.</title>
        <authorList>
            <person name="Coelho M.A."/>
        </authorList>
    </citation>
    <scope>NUCLEOTIDE SEQUENCE</scope>
    <source>
        <strain evidence="16">CBS 14136</strain>
    </source>
</reference>
<evidence type="ECO:0000256" key="13">
    <source>
        <dbReference type="ARBA" id="ARBA00023102"/>
    </source>
</evidence>
<dbReference type="PANTHER" id="PTHR21403">
    <property type="entry name" value="ATP PHOSPHORIBOSYLTRANSFERASE ATP-PRTASE"/>
    <property type="match status" value="1"/>
</dbReference>
<comment type="pathway">
    <text evidence="3">Amino-acid biosynthesis; L-histidine biosynthesis; L-histidine from 5-phospho-alpha-D-ribose 1-diphosphate: step 1/9.</text>
</comment>
<evidence type="ECO:0000256" key="9">
    <source>
        <dbReference type="ARBA" id="ARBA00022676"/>
    </source>
</evidence>
<dbReference type="InterPro" id="IPR013115">
    <property type="entry name" value="HisG_C"/>
</dbReference>
<evidence type="ECO:0000313" key="16">
    <source>
        <dbReference type="EMBL" id="WFD43054.1"/>
    </source>
</evidence>
<keyword evidence="9 16" id="KW-0328">Glycosyltransferase</keyword>
<dbReference type="InterPro" id="IPR018198">
    <property type="entry name" value="ATP_PRibTrfase_CS"/>
</dbReference>
<dbReference type="NCBIfam" id="TIGR00070">
    <property type="entry name" value="hisG"/>
    <property type="match status" value="1"/>
</dbReference>
<dbReference type="FunFam" id="3.30.70.120:FF:000003">
    <property type="entry name" value="ATP phosphoribosyltransferase"/>
    <property type="match status" value="1"/>
</dbReference>
<keyword evidence="8" id="KW-0028">Amino-acid biosynthesis</keyword>
<evidence type="ECO:0000256" key="10">
    <source>
        <dbReference type="ARBA" id="ARBA00022679"/>
    </source>
</evidence>
<keyword evidence="10 16" id="KW-0808">Transferase</keyword>
<dbReference type="Gene3D" id="3.30.70.120">
    <property type="match status" value="1"/>
</dbReference>
<feature type="domain" description="ATP phosphoribosyltransferase catalytic" evidence="14">
    <location>
        <begin position="62"/>
        <end position="227"/>
    </location>
</feature>
<keyword evidence="12" id="KW-0067">ATP-binding</keyword>
<evidence type="ECO:0000256" key="11">
    <source>
        <dbReference type="ARBA" id="ARBA00022741"/>
    </source>
</evidence>
<evidence type="ECO:0000256" key="2">
    <source>
        <dbReference type="ARBA" id="ARBA00004496"/>
    </source>
</evidence>
<gene>
    <name evidence="16" type="primary">HIS1</name>
    <name evidence="16" type="ORF">MPSI1_001706</name>
</gene>
<dbReference type="EMBL" id="CP118376">
    <property type="protein sequence ID" value="WFD43054.1"/>
    <property type="molecule type" value="Genomic_DNA"/>
</dbReference>
<dbReference type="HAMAP" id="MF_00079">
    <property type="entry name" value="HisG_Long"/>
    <property type="match status" value="1"/>
</dbReference>
<evidence type="ECO:0000256" key="8">
    <source>
        <dbReference type="ARBA" id="ARBA00022605"/>
    </source>
</evidence>
<evidence type="ECO:0000256" key="7">
    <source>
        <dbReference type="ARBA" id="ARBA00022490"/>
    </source>
</evidence>
<accession>A0AAF0FAR7</accession>
<dbReference type="SUPFAM" id="SSF54913">
    <property type="entry name" value="GlnB-like"/>
    <property type="match status" value="1"/>
</dbReference>
<evidence type="ECO:0000259" key="14">
    <source>
        <dbReference type="Pfam" id="PF01634"/>
    </source>
</evidence>
<dbReference type="PANTHER" id="PTHR21403:SF8">
    <property type="entry name" value="ATP PHOSPHORIBOSYLTRANSFERASE"/>
    <property type="match status" value="1"/>
</dbReference>
<evidence type="ECO:0000256" key="3">
    <source>
        <dbReference type="ARBA" id="ARBA00004667"/>
    </source>
</evidence>
<dbReference type="InterPro" id="IPR001348">
    <property type="entry name" value="ATP_PRibTrfase_HisG"/>
</dbReference>
<evidence type="ECO:0000313" key="17">
    <source>
        <dbReference type="Proteomes" id="UP001214628"/>
    </source>
</evidence>
<dbReference type="InterPro" id="IPR011322">
    <property type="entry name" value="N-reg_PII-like_a/b"/>
</dbReference>
<comment type="subcellular location">
    <subcellularLocation>
        <location evidence="2">Cytoplasm</location>
    </subcellularLocation>
</comment>
<dbReference type="FunFam" id="3.40.190.10:FF:000123">
    <property type="entry name" value="HIS1p ATP phosphoribosyltransferase"/>
    <property type="match status" value="1"/>
</dbReference>
<dbReference type="InterPro" id="IPR015867">
    <property type="entry name" value="N-reg_PII/ATP_PRibTrfase_C"/>
</dbReference>
<dbReference type="AlphaFoldDB" id="A0AAF0FAR7"/>
<evidence type="ECO:0000256" key="5">
    <source>
        <dbReference type="ARBA" id="ARBA00011946"/>
    </source>
</evidence>
<protein>
    <recommendedName>
        <fullName evidence="6">ATP phosphoribosyltransferase</fullName>
        <ecNumber evidence="5">2.4.2.17</ecNumber>
    </recommendedName>
</protein>
<feature type="domain" description="Histidine biosynthesis HisG C-terminal" evidence="15">
    <location>
        <begin position="232"/>
        <end position="304"/>
    </location>
</feature>
<dbReference type="Pfam" id="PF01634">
    <property type="entry name" value="HisG"/>
    <property type="match status" value="1"/>
</dbReference>
<comment type="catalytic activity">
    <reaction evidence="1">
        <text>1-(5-phospho-beta-D-ribosyl)-ATP + diphosphate = 5-phospho-alpha-D-ribose 1-diphosphate + ATP</text>
        <dbReference type="Rhea" id="RHEA:18473"/>
        <dbReference type="ChEBI" id="CHEBI:30616"/>
        <dbReference type="ChEBI" id="CHEBI:33019"/>
        <dbReference type="ChEBI" id="CHEBI:58017"/>
        <dbReference type="ChEBI" id="CHEBI:73183"/>
        <dbReference type="EC" id="2.4.2.17"/>
    </reaction>
</comment>
<dbReference type="NCBIfam" id="TIGR03455">
    <property type="entry name" value="HisG_C-term"/>
    <property type="match status" value="1"/>
</dbReference>
<keyword evidence="13" id="KW-0368">Histidine biosynthesis</keyword>
<dbReference type="GO" id="GO:0003879">
    <property type="term" value="F:ATP phosphoribosyltransferase activity"/>
    <property type="evidence" value="ECO:0007669"/>
    <property type="project" value="UniProtKB-EC"/>
</dbReference>
<keyword evidence="17" id="KW-1185">Reference proteome</keyword>
<dbReference type="GO" id="GO:0005524">
    <property type="term" value="F:ATP binding"/>
    <property type="evidence" value="ECO:0007669"/>
    <property type="project" value="UniProtKB-KW"/>
</dbReference>
<evidence type="ECO:0000256" key="4">
    <source>
        <dbReference type="ARBA" id="ARBA00009372"/>
    </source>
</evidence>
<dbReference type="Pfam" id="PF08029">
    <property type="entry name" value="HisG_C"/>
    <property type="match status" value="1"/>
</dbReference>
<dbReference type="GO" id="GO:0000105">
    <property type="term" value="P:L-histidine biosynthetic process"/>
    <property type="evidence" value="ECO:0007669"/>
    <property type="project" value="UniProtKB-KW"/>
</dbReference>
<dbReference type="PROSITE" id="PS01316">
    <property type="entry name" value="ATP_P_PHORIBOSYLTR"/>
    <property type="match status" value="1"/>
</dbReference>
<keyword evidence="11" id="KW-0547">Nucleotide-binding</keyword>
<evidence type="ECO:0000256" key="1">
    <source>
        <dbReference type="ARBA" id="ARBA00000915"/>
    </source>
</evidence>
<organism evidence="16 17">
    <name type="scientific">Malassezia psittaci</name>
    <dbReference type="NCBI Taxonomy" id="1821823"/>
    <lineage>
        <taxon>Eukaryota</taxon>
        <taxon>Fungi</taxon>
        <taxon>Dikarya</taxon>
        <taxon>Basidiomycota</taxon>
        <taxon>Ustilaginomycotina</taxon>
        <taxon>Malasseziomycetes</taxon>
        <taxon>Malasseziales</taxon>
        <taxon>Malasseziaceae</taxon>
        <taxon>Malassezia</taxon>
    </lineage>
</organism>
<dbReference type="Gene3D" id="3.40.190.10">
    <property type="entry name" value="Periplasmic binding protein-like II"/>
    <property type="match status" value="2"/>
</dbReference>
<name>A0AAF0FAR7_9BASI</name>
<keyword evidence="7" id="KW-0963">Cytoplasm</keyword>
<dbReference type="Proteomes" id="UP001214628">
    <property type="component" value="Chromosome 2"/>
</dbReference>
<comment type="similarity">
    <text evidence="4">Belongs to the ATP phosphoribosyltransferase family.</text>
</comment>
<dbReference type="SUPFAM" id="SSF53850">
    <property type="entry name" value="Periplasmic binding protein-like II"/>
    <property type="match status" value="1"/>
</dbReference>
<proteinExistence type="inferred from homology"/>